<evidence type="ECO:0000313" key="2">
    <source>
        <dbReference type="EMBL" id="CAA3014702.1"/>
    </source>
</evidence>
<keyword evidence="3" id="KW-1185">Reference proteome</keyword>
<proteinExistence type="predicted"/>
<reference evidence="2 3" key="1">
    <citation type="submission" date="2019-12" db="EMBL/GenBank/DDBJ databases">
        <authorList>
            <person name="Alioto T."/>
            <person name="Alioto T."/>
            <person name="Gomez Garrido J."/>
        </authorList>
    </citation>
    <scope>NUCLEOTIDE SEQUENCE [LARGE SCALE GENOMIC DNA]</scope>
</reference>
<dbReference type="GO" id="GO:0005634">
    <property type="term" value="C:nucleus"/>
    <property type="evidence" value="ECO:0007669"/>
    <property type="project" value="EnsemblPlants"/>
</dbReference>
<dbReference type="GO" id="GO:0050832">
    <property type="term" value="P:defense response to fungus"/>
    <property type="evidence" value="ECO:0007669"/>
    <property type="project" value="EnsemblPlants"/>
</dbReference>
<evidence type="ECO:0000313" key="3">
    <source>
        <dbReference type="Proteomes" id="UP000594638"/>
    </source>
</evidence>
<dbReference type="PANTHER" id="PTHR32343:SF29">
    <property type="entry name" value="RNA-BINDING (RRM_RBD_RNP MOTIFS) FAMILY PROTEIN"/>
    <property type="match status" value="1"/>
</dbReference>
<comment type="caution">
    <text evidence="2">The sequence shown here is derived from an EMBL/GenBank/DDBJ whole genome shotgun (WGS) entry which is preliminary data.</text>
</comment>
<feature type="compositionally biased region" description="Basic and acidic residues" evidence="1">
    <location>
        <begin position="208"/>
        <end position="221"/>
    </location>
</feature>
<protein>
    <submittedName>
        <fullName evidence="2">Binding partner of ACD11 1</fullName>
    </submittedName>
</protein>
<dbReference type="SUPFAM" id="SSF54928">
    <property type="entry name" value="RNA-binding domain, RBD"/>
    <property type="match status" value="1"/>
</dbReference>
<dbReference type="Proteomes" id="UP000594638">
    <property type="component" value="Unassembled WGS sequence"/>
</dbReference>
<sequence>MEFFSFSGNVQFVEMKRSTENAQIAYVTFNESQGGDTAILLSGATINGLPVSVTPVDNYKLPPNASPLNLESKPTVTDSAVKKAEDVVSTMLAKGFILGKDALNKAKFFDERHHLISNASATVASIDSKIGLTVVNEKVREVNERYQVSEMTKSALAAAEQKASSTGSAFMTNPYVSTGASWVSNAFNVVSKTAEGVRAIAKEKVEKADENKRETLDKENGKQPCKRPS</sequence>
<dbReference type="EMBL" id="CACTIH010007501">
    <property type="protein sequence ID" value="CAA3014702.1"/>
    <property type="molecule type" value="Genomic_DNA"/>
</dbReference>
<dbReference type="AlphaFoldDB" id="A0A8S0U7X2"/>
<dbReference type="OrthoDB" id="7763451at2759"/>
<accession>A0A8S0U7X2</accession>
<dbReference type="InterPro" id="IPR035979">
    <property type="entry name" value="RBD_domain_sf"/>
</dbReference>
<organism evidence="2 3">
    <name type="scientific">Olea europaea subsp. europaea</name>
    <dbReference type="NCBI Taxonomy" id="158383"/>
    <lineage>
        <taxon>Eukaryota</taxon>
        <taxon>Viridiplantae</taxon>
        <taxon>Streptophyta</taxon>
        <taxon>Embryophyta</taxon>
        <taxon>Tracheophyta</taxon>
        <taxon>Spermatophyta</taxon>
        <taxon>Magnoliopsida</taxon>
        <taxon>eudicotyledons</taxon>
        <taxon>Gunneridae</taxon>
        <taxon>Pentapetalae</taxon>
        <taxon>asterids</taxon>
        <taxon>lamiids</taxon>
        <taxon>Lamiales</taxon>
        <taxon>Oleaceae</taxon>
        <taxon>Oleeae</taxon>
        <taxon>Olea</taxon>
    </lineage>
</organism>
<dbReference type="GO" id="GO:0005886">
    <property type="term" value="C:plasma membrane"/>
    <property type="evidence" value="ECO:0007669"/>
    <property type="project" value="EnsemblPlants"/>
</dbReference>
<feature type="region of interest" description="Disordered" evidence="1">
    <location>
        <begin position="208"/>
        <end position="229"/>
    </location>
</feature>
<dbReference type="GO" id="GO:0003676">
    <property type="term" value="F:nucleic acid binding"/>
    <property type="evidence" value="ECO:0007669"/>
    <property type="project" value="InterPro"/>
</dbReference>
<gene>
    <name evidence="2" type="ORF">OLEA9_A081798</name>
</gene>
<evidence type="ECO:0000256" key="1">
    <source>
        <dbReference type="SAM" id="MobiDB-lite"/>
    </source>
</evidence>
<dbReference type="PANTHER" id="PTHR32343">
    <property type="entry name" value="SERINE/ARGININE-RICH SPLICING FACTOR"/>
    <property type="match status" value="1"/>
</dbReference>
<dbReference type="GO" id="GO:0034051">
    <property type="term" value="P:negative regulation of plant-type hypersensitive response"/>
    <property type="evidence" value="ECO:0007669"/>
    <property type="project" value="EnsemblPlants"/>
</dbReference>
<name>A0A8S0U7X2_OLEEU</name>
<dbReference type="Gramene" id="OE9A081798T1">
    <property type="protein sequence ID" value="OE9A081798C1"/>
    <property type="gene ID" value="OE9A081798"/>
</dbReference>